<comment type="caution">
    <text evidence="7">The sequence shown here is derived from an EMBL/GenBank/DDBJ whole genome shotgun (WGS) entry which is preliminary data.</text>
</comment>
<feature type="compositionally biased region" description="Polar residues" evidence="6">
    <location>
        <begin position="183"/>
        <end position="192"/>
    </location>
</feature>
<accession>A0A2C6KUK8</accession>
<evidence type="ECO:0000256" key="2">
    <source>
        <dbReference type="ARBA" id="ARBA00004286"/>
    </source>
</evidence>
<dbReference type="Proteomes" id="UP000221165">
    <property type="component" value="Unassembled WGS sequence"/>
</dbReference>
<evidence type="ECO:0000256" key="6">
    <source>
        <dbReference type="SAM" id="MobiDB-lite"/>
    </source>
</evidence>
<dbReference type="GeneID" id="94428598"/>
<dbReference type="GO" id="GO:0042393">
    <property type="term" value="F:histone binding"/>
    <property type="evidence" value="ECO:0007669"/>
    <property type="project" value="InterPro"/>
</dbReference>
<name>A0A2C6KUK8_9APIC</name>
<dbReference type="GO" id="GO:0005694">
    <property type="term" value="C:chromosome"/>
    <property type="evidence" value="ECO:0007669"/>
    <property type="project" value="UniProtKB-SubCell"/>
</dbReference>
<organism evidence="7 8">
    <name type="scientific">Cystoisospora suis</name>
    <dbReference type="NCBI Taxonomy" id="483139"/>
    <lineage>
        <taxon>Eukaryota</taxon>
        <taxon>Sar</taxon>
        <taxon>Alveolata</taxon>
        <taxon>Apicomplexa</taxon>
        <taxon>Conoidasida</taxon>
        <taxon>Coccidia</taxon>
        <taxon>Eucoccidiorida</taxon>
        <taxon>Eimeriorina</taxon>
        <taxon>Sarcocystidae</taxon>
        <taxon>Cystoisospora</taxon>
    </lineage>
</organism>
<feature type="compositionally biased region" description="Basic and acidic residues" evidence="6">
    <location>
        <begin position="454"/>
        <end position="463"/>
    </location>
</feature>
<dbReference type="InterPro" id="IPR019361">
    <property type="entry name" value="HPF1"/>
</dbReference>
<feature type="region of interest" description="Disordered" evidence="6">
    <location>
        <begin position="180"/>
        <end position="208"/>
    </location>
</feature>
<protein>
    <submittedName>
        <fullName evidence="7">C4orf27-like protein</fullName>
    </submittedName>
</protein>
<feature type="compositionally biased region" description="Basic and acidic residues" evidence="6">
    <location>
        <begin position="199"/>
        <end position="208"/>
    </location>
</feature>
<dbReference type="RefSeq" id="XP_067922642.1">
    <property type="nucleotide sequence ID" value="XM_068065387.1"/>
</dbReference>
<keyword evidence="8" id="KW-1185">Reference proteome</keyword>
<evidence type="ECO:0000256" key="5">
    <source>
        <dbReference type="ARBA" id="ARBA00023242"/>
    </source>
</evidence>
<evidence type="ECO:0000256" key="4">
    <source>
        <dbReference type="ARBA" id="ARBA00022454"/>
    </source>
</evidence>
<reference evidence="7 8" key="1">
    <citation type="journal article" date="2017" name="Int. J. Parasitol.">
        <title>The genome of the protozoan parasite Cystoisospora suis and a reverse vaccinology approach to identify vaccine candidates.</title>
        <authorList>
            <person name="Palmieri N."/>
            <person name="Shrestha A."/>
            <person name="Ruttkowski B."/>
            <person name="Beck T."/>
            <person name="Vogl C."/>
            <person name="Tomley F."/>
            <person name="Blake D.P."/>
            <person name="Joachim A."/>
        </authorList>
    </citation>
    <scope>NUCLEOTIDE SEQUENCE [LARGE SCALE GENOMIC DNA]</scope>
    <source>
        <strain evidence="7 8">Wien I</strain>
    </source>
</reference>
<evidence type="ECO:0000313" key="7">
    <source>
        <dbReference type="EMBL" id="PHJ20957.1"/>
    </source>
</evidence>
<dbReference type="Pfam" id="PF10228">
    <property type="entry name" value="HPF1"/>
    <property type="match status" value="2"/>
</dbReference>
<dbReference type="OrthoDB" id="348488at2759"/>
<gene>
    <name evidence="7" type="ORF">CSUI_005209</name>
</gene>
<dbReference type="GO" id="GO:0006974">
    <property type="term" value="P:DNA damage response"/>
    <property type="evidence" value="ECO:0007669"/>
    <property type="project" value="InterPro"/>
</dbReference>
<dbReference type="PANTHER" id="PTHR13386">
    <property type="entry name" value="HISTONE PARYLATION FACTOR 1"/>
    <property type="match status" value="1"/>
</dbReference>
<feature type="region of interest" description="Disordered" evidence="6">
    <location>
        <begin position="422"/>
        <end position="463"/>
    </location>
</feature>
<dbReference type="GO" id="GO:0072572">
    <property type="term" value="F:poly-ADP-D-ribose binding"/>
    <property type="evidence" value="ECO:0007669"/>
    <property type="project" value="TreeGrafter"/>
</dbReference>
<dbReference type="AlphaFoldDB" id="A0A2C6KUK8"/>
<evidence type="ECO:0000256" key="3">
    <source>
        <dbReference type="ARBA" id="ARBA00010803"/>
    </source>
</evidence>
<evidence type="ECO:0000256" key="1">
    <source>
        <dbReference type="ARBA" id="ARBA00004123"/>
    </source>
</evidence>
<dbReference type="GO" id="GO:0005634">
    <property type="term" value="C:nucleus"/>
    <property type="evidence" value="ECO:0007669"/>
    <property type="project" value="UniProtKB-SubCell"/>
</dbReference>
<feature type="region of interest" description="Disordered" evidence="6">
    <location>
        <begin position="349"/>
        <end position="383"/>
    </location>
</feature>
<comment type="subcellular location">
    <subcellularLocation>
        <location evidence="2">Chromosome</location>
    </subcellularLocation>
    <subcellularLocation>
        <location evidence="1">Nucleus</location>
    </subcellularLocation>
</comment>
<evidence type="ECO:0000313" key="8">
    <source>
        <dbReference type="Proteomes" id="UP000221165"/>
    </source>
</evidence>
<keyword evidence="4" id="KW-0158">Chromosome</keyword>
<feature type="compositionally biased region" description="Basic and acidic residues" evidence="6">
    <location>
        <begin position="367"/>
        <end position="383"/>
    </location>
</feature>
<keyword evidence="5" id="KW-0539">Nucleus</keyword>
<dbReference type="VEuPathDB" id="ToxoDB:CSUI_005209"/>
<comment type="similarity">
    <text evidence="3">Belongs to the HPF1 family.</text>
</comment>
<proteinExistence type="inferred from homology"/>
<feature type="compositionally biased region" description="Polar residues" evidence="6">
    <location>
        <begin position="435"/>
        <end position="453"/>
    </location>
</feature>
<dbReference type="PANTHER" id="PTHR13386:SF1">
    <property type="entry name" value="HISTONE PARYLATION FACTOR 1"/>
    <property type="match status" value="1"/>
</dbReference>
<dbReference type="EMBL" id="MIGC01002521">
    <property type="protein sequence ID" value="PHJ20957.1"/>
    <property type="molecule type" value="Genomic_DNA"/>
</dbReference>
<sequence length="635" mass="69170">MTHADIFTVPVYDSPLERRSSSVHRQGSPDHLLLVLMVLRRGRMQKCSLVGASVVLSYNVEYAKNTGLRSSKMPVNAQKGKHGLCAVSVDLVQQEATNQRKRRRLPVSAVFAGELTQRDFEDLRNSTSVEDEFPGGPCTHASGNAGEREIDPHNLSVTLDALANTWCVPLRQQAGLTVGEGNTGQQEAQGSSPAFKGNRTRDTGSKLSDRSHLASCGLLELWAFCVHVANKGQDPRDALQPVGLKLIGPFDLLAEDCGAEQSLAGRGRHFYDIPECLPVLQSSGVCSSGSRFPSFAWLEEGYHMCLFRDREEQVPHAVVSNNPSVGPEFKVVCADVSLSSVRTSVSSGRLPGTSSAGLSVEGVGTTKQEEPRTKISRKGLKDEETKSDAIHALDDEATPRIPLLVAAVLLHCEQVMKSCKEEPASVSKARLPRNATRTNQGAASATKSPQEDGTSAKKEKSHMGEAARVLRDVLLSWLRSCLRVTEVSVPQIEERTREWMRHRKKSIVCSDFSGLGVMVPYDPETDTGYRSLGYSETSLRAVIRKIKSAPKEERNMQPLDELFNLAGIAMDEGDVGAALELGRNLFLADSPNERGCRMIKPAQLLLQSAYGLLEQPHFAAVVDAMVAVRRVQAAP</sequence>